<feature type="transmembrane region" description="Helical" evidence="13">
    <location>
        <begin position="327"/>
        <end position="346"/>
    </location>
</feature>
<dbReference type="EC" id="1.17.99.9" evidence="13"/>
<keyword evidence="3 13" id="KW-1003">Cell membrane</keyword>
<dbReference type="Pfam" id="PF02628">
    <property type="entry name" value="COX15-CtaA"/>
    <property type="match status" value="1"/>
</dbReference>
<gene>
    <name evidence="13" type="primary">ctaA</name>
    <name evidence="14" type="ORF">H0485_09020</name>
</gene>
<reference evidence="14 15" key="1">
    <citation type="submission" date="2020-07" db="EMBL/GenBank/DDBJ databases">
        <title>Pseudogemmobacter sp. nov., isolated from poultry manure in Taiwan.</title>
        <authorList>
            <person name="Lin S.-Y."/>
            <person name="Tang Y.-S."/>
            <person name="Young C.-C."/>
        </authorList>
    </citation>
    <scope>NUCLEOTIDE SEQUENCE [LARGE SCALE GENOMIC DNA]</scope>
    <source>
        <strain evidence="14 15">CC-YST710</strain>
    </source>
</reference>
<keyword evidence="4 13" id="KW-0812">Transmembrane</keyword>
<keyword evidence="5 13" id="KW-0479">Metal-binding</keyword>
<keyword evidence="9 13" id="KW-0350">Heme biosynthesis</keyword>
<protein>
    <recommendedName>
        <fullName evidence="13">Heme A synthase</fullName>
        <shortName evidence="13">HAS</shortName>
        <ecNumber evidence="13">1.17.99.9</ecNumber>
    </recommendedName>
    <alternativeName>
        <fullName evidence="13">Cytochrome aa3-controlling protein</fullName>
    </alternativeName>
</protein>
<evidence type="ECO:0000256" key="12">
    <source>
        <dbReference type="ARBA" id="ARBA00048044"/>
    </source>
</evidence>
<organism evidence="14 15">
    <name type="scientific">Pseudogemmobacter faecipullorum</name>
    <dbReference type="NCBI Taxonomy" id="2755041"/>
    <lineage>
        <taxon>Bacteria</taxon>
        <taxon>Pseudomonadati</taxon>
        <taxon>Pseudomonadota</taxon>
        <taxon>Alphaproteobacteria</taxon>
        <taxon>Rhodobacterales</taxon>
        <taxon>Paracoccaceae</taxon>
        <taxon>Pseudogemmobacter</taxon>
    </lineage>
</organism>
<dbReference type="PANTHER" id="PTHR23289">
    <property type="entry name" value="CYTOCHROME C OXIDASE ASSEMBLY PROTEIN COX15"/>
    <property type="match status" value="1"/>
</dbReference>
<evidence type="ECO:0000256" key="7">
    <source>
        <dbReference type="ARBA" id="ARBA00023002"/>
    </source>
</evidence>
<evidence type="ECO:0000256" key="3">
    <source>
        <dbReference type="ARBA" id="ARBA00022475"/>
    </source>
</evidence>
<dbReference type="NCBIfam" id="NF045570">
    <property type="entry name" value="HemSynCtaAAlphapr"/>
    <property type="match status" value="1"/>
</dbReference>
<comment type="caution">
    <text evidence="14">The sequence shown here is derived from an EMBL/GenBank/DDBJ whole genome shotgun (WGS) entry which is preliminary data.</text>
</comment>
<proteinExistence type="inferred from homology"/>
<feature type="transmembrane region" description="Helical" evidence="13">
    <location>
        <begin position="186"/>
        <end position="205"/>
    </location>
</feature>
<comment type="pathway">
    <text evidence="11 13">Porphyrin-containing compound metabolism; heme A biosynthesis; heme A from heme O: step 1/1.</text>
</comment>
<comment type="function">
    <text evidence="13">Catalyzes the conversion of heme O to heme A by two successive hydroxylations of the methyl group at C8. The first hydroxylation forms heme I, the second hydroxylation results in an unstable dihydroxymethyl group, which spontaneously dehydrates, resulting in the formyl group of heme A.</text>
</comment>
<feature type="transmembrane region" description="Helical" evidence="13">
    <location>
        <begin position="152"/>
        <end position="174"/>
    </location>
</feature>
<feature type="transmembrane region" description="Helical" evidence="13">
    <location>
        <begin position="352"/>
        <end position="370"/>
    </location>
</feature>
<name>A0ABS8CL95_9RHOB</name>
<keyword evidence="8 13" id="KW-0408">Iron</keyword>
<comment type="subunit">
    <text evidence="13">Interacts with CtaB.</text>
</comment>
<accession>A0ABS8CL95</accession>
<feature type="transmembrane region" description="Helical" evidence="13">
    <location>
        <begin position="39"/>
        <end position="57"/>
    </location>
</feature>
<dbReference type="EMBL" id="JACDXX010000007">
    <property type="protein sequence ID" value="MCB5410140.1"/>
    <property type="molecule type" value="Genomic_DNA"/>
</dbReference>
<dbReference type="InterPro" id="IPR023754">
    <property type="entry name" value="HemeA_Synthase_type2"/>
</dbReference>
<evidence type="ECO:0000256" key="13">
    <source>
        <dbReference type="HAMAP-Rule" id="MF_01665"/>
    </source>
</evidence>
<keyword evidence="10 13" id="KW-0472">Membrane</keyword>
<keyword evidence="7 13" id="KW-0560">Oxidoreductase</keyword>
<comment type="similarity">
    <text evidence="13">Belongs to the COX15/CtaA family. Type 2 subfamily.</text>
</comment>
<feature type="transmembrane region" description="Helical" evidence="13">
    <location>
        <begin position="296"/>
        <end position="315"/>
    </location>
</feature>
<evidence type="ECO:0000256" key="4">
    <source>
        <dbReference type="ARBA" id="ARBA00022692"/>
    </source>
</evidence>
<evidence type="ECO:0000256" key="2">
    <source>
        <dbReference type="ARBA" id="ARBA00004141"/>
    </source>
</evidence>
<evidence type="ECO:0000256" key="10">
    <source>
        <dbReference type="ARBA" id="ARBA00023136"/>
    </source>
</evidence>
<feature type="binding site" description="axial binding residue" evidence="13">
    <location>
        <position position="298"/>
    </location>
    <ligand>
        <name>heme</name>
        <dbReference type="ChEBI" id="CHEBI:30413"/>
    </ligand>
    <ligandPart>
        <name>Fe</name>
        <dbReference type="ChEBI" id="CHEBI:18248"/>
    </ligandPart>
</feature>
<dbReference type="Proteomes" id="UP001198571">
    <property type="component" value="Unassembled WGS sequence"/>
</dbReference>
<evidence type="ECO:0000256" key="1">
    <source>
        <dbReference type="ARBA" id="ARBA00001970"/>
    </source>
</evidence>
<dbReference type="InterPro" id="IPR003780">
    <property type="entry name" value="COX15/CtaA_fam"/>
</dbReference>
<comment type="catalytic activity">
    <reaction evidence="12">
        <text>Fe(II)-heme o + 2 A + H2O = Fe(II)-heme a + 2 AH2</text>
        <dbReference type="Rhea" id="RHEA:63388"/>
        <dbReference type="ChEBI" id="CHEBI:13193"/>
        <dbReference type="ChEBI" id="CHEBI:15377"/>
        <dbReference type="ChEBI" id="CHEBI:17499"/>
        <dbReference type="ChEBI" id="CHEBI:60530"/>
        <dbReference type="ChEBI" id="CHEBI:61715"/>
        <dbReference type="EC" id="1.17.99.9"/>
    </reaction>
    <physiologicalReaction direction="left-to-right" evidence="12">
        <dbReference type="Rhea" id="RHEA:63389"/>
    </physiologicalReaction>
</comment>
<feature type="transmembrane region" description="Helical" evidence="13">
    <location>
        <begin position="122"/>
        <end position="140"/>
    </location>
</feature>
<sequence>MAGKRSIFEEVAAQPQKQALPAGGMIEQGARGARPAIRIWLALLFLMVAAMIIIGGLTRLTGSGLSITEWRPLTGAIPPMNAADWAAEFTKYQQIAQFQLTNATMTVEEFKLIYWWEWGHRQLGRAVGLIWALGFVYFLIRRQIPAGWTGRLLLVGGLGGLQGAIGWWMVYSGVDSLRISVAPYRLATHLGLAFIILGFLGWYVLLLSRSEAQLMTARRGREAKLFSMSTGLMHFAFLQILLGALVAGTDAGTAFPTWPLMNGSFIPSDIFYVTDLDGNVLPAWHAFFEGQGMTQFMHRMAGYLLISFGLVVWLRGRKSVYRETRQAFHAVMIMLVLQMLLGIYSALTLAQLHVAITHQLGAILLWVLILRARYLSQYPIAGSIRKGTA</sequence>
<evidence type="ECO:0000256" key="5">
    <source>
        <dbReference type="ARBA" id="ARBA00022723"/>
    </source>
</evidence>
<evidence type="ECO:0000313" key="14">
    <source>
        <dbReference type="EMBL" id="MCB5410140.1"/>
    </source>
</evidence>
<keyword evidence="6 13" id="KW-1133">Transmembrane helix</keyword>
<evidence type="ECO:0000256" key="8">
    <source>
        <dbReference type="ARBA" id="ARBA00023004"/>
    </source>
</evidence>
<comment type="subcellular location">
    <subcellularLocation>
        <location evidence="13">Cell membrane</location>
        <topology evidence="13">Multi-pass membrane protein</topology>
    </subcellularLocation>
    <subcellularLocation>
        <location evidence="2">Membrane</location>
        <topology evidence="2">Multi-pass membrane protein</topology>
    </subcellularLocation>
</comment>
<evidence type="ECO:0000313" key="15">
    <source>
        <dbReference type="Proteomes" id="UP001198571"/>
    </source>
</evidence>
<dbReference type="RefSeq" id="WP_226935047.1">
    <property type="nucleotide sequence ID" value="NZ_JACDXX010000007.1"/>
</dbReference>
<keyword evidence="15" id="KW-1185">Reference proteome</keyword>
<dbReference type="HAMAP" id="MF_01665">
    <property type="entry name" value="HemeA_synth_type2"/>
    <property type="match status" value="1"/>
</dbReference>
<dbReference type="PANTHER" id="PTHR23289:SF2">
    <property type="entry name" value="CYTOCHROME C OXIDASE ASSEMBLY PROTEIN COX15 HOMOLOG"/>
    <property type="match status" value="1"/>
</dbReference>
<comment type="cofactor">
    <cofactor evidence="1 13">
        <name>heme b</name>
        <dbReference type="ChEBI" id="CHEBI:60344"/>
    </cofactor>
</comment>
<evidence type="ECO:0000256" key="9">
    <source>
        <dbReference type="ARBA" id="ARBA00023133"/>
    </source>
</evidence>
<evidence type="ECO:0000256" key="11">
    <source>
        <dbReference type="ARBA" id="ARBA00044501"/>
    </source>
</evidence>
<feature type="transmembrane region" description="Helical" evidence="13">
    <location>
        <begin position="225"/>
        <end position="247"/>
    </location>
</feature>
<feature type="binding site" description="axial binding residue" evidence="13">
    <location>
        <position position="358"/>
    </location>
    <ligand>
        <name>heme</name>
        <dbReference type="ChEBI" id="CHEBI:30413"/>
    </ligand>
    <ligandPart>
        <name>Fe</name>
        <dbReference type="ChEBI" id="CHEBI:18248"/>
    </ligandPart>
</feature>
<dbReference type="InterPro" id="IPR054616">
    <property type="entry name" value="HemA_synt_rhodobact"/>
</dbReference>
<evidence type="ECO:0000256" key="6">
    <source>
        <dbReference type="ARBA" id="ARBA00022989"/>
    </source>
</evidence>